<feature type="region of interest" description="Disordered" evidence="1">
    <location>
        <begin position="1"/>
        <end position="23"/>
    </location>
</feature>
<sequence length="175" mass="18573">MTHDAEAAPRSAPDPRAGRPTRTSPALLQRRLRQLHLYISMVFAPSLAFFAATGALQLFDLHEAKPGRAFEPPAILEELGMVHKKQVFALPRRRSPPPGLPDGGAPAPGAPAPERGRGEGWSVLALKVFFLFASVGLLASTGLGVWIGLQPGRNRRTAVGLLLAGTAVPILLLAL</sequence>
<feature type="transmembrane region" description="Helical" evidence="2">
    <location>
        <begin position="156"/>
        <end position="174"/>
    </location>
</feature>
<keyword evidence="2" id="KW-1133">Transmembrane helix</keyword>
<feature type="transmembrane region" description="Helical" evidence="2">
    <location>
        <begin position="128"/>
        <end position="149"/>
    </location>
</feature>
<organism evidence="3 4">
    <name type="scientific">Lichenibacterium minor</name>
    <dbReference type="NCBI Taxonomy" id="2316528"/>
    <lineage>
        <taxon>Bacteria</taxon>
        <taxon>Pseudomonadati</taxon>
        <taxon>Pseudomonadota</taxon>
        <taxon>Alphaproteobacteria</taxon>
        <taxon>Hyphomicrobiales</taxon>
        <taxon>Lichenihabitantaceae</taxon>
        <taxon>Lichenibacterium</taxon>
    </lineage>
</organism>
<feature type="transmembrane region" description="Helical" evidence="2">
    <location>
        <begin position="37"/>
        <end position="59"/>
    </location>
</feature>
<evidence type="ECO:0000313" key="4">
    <source>
        <dbReference type="Proteomes" id="UP000290759"/>
    </source>
</evidence>
<evidence type="ECO:0000313" key="3">
    <source>
        <dbReference type="EMBL" id="RYC33644.1"/>
    </source>
</evidence>
<keyword evidence="2" id="KW-0812">Transmembrane</keyword>
<gene>
    <name evidence="3" type="ORF">D3273_04080</name>
</gene>
<keyword evidence="4" id="KW-1185">Reference proteome</keyword>
<keyword evidence="2" id="KW-0472">Membrane</keyword>
<dbReference type="Proteomes" id="UP000290759">
    <property type="component" value="Unassembled WGS sequence"/>
</dbReference>
<reference evidence="3 4" key="1">
    <citation type="submission" date="2018-12" db="EMBL/GenBank/DDBJ databases">
        <authorList>
            <person name="Grouzdev D.S."/>
            <person name="Krutkina M.S."/>
        </authorList>
    </citation>
    <scope>NUCLEOTIDE SEQUENCE [LARGE SCALE GENOMIC DNA]</scope>
    <source>
        <strain evidence="3 4">RmlP026</strain>
    </source>
</reference>
<dbReference type="EMBL" id="QYBB01000002">
    <property type="protein sequence ID" value="RYC33644.1"/>
    <property type="molecule type" value="Genomic_DNA"/>
</dbReference>
<feature type="region of interest" description="Disordered" evidence="1">
    <location>
        <begin position="91"/>
        <end position="115"/>
    </location>
</feature>
<dbReference type="OrthoDB" id="118706at2"/>
<comment type="caution">
    <text evidence="3">The sequence shown here is derived from an EMBL/GenBank/DDBJ whole genome shotgun (WGS) entry which is preliminary data.</text>
</comment>
<evidence type="ECO:0000256" key="1">
    <source>
        <dbReference type="SAM" id="MobiDB-lite"/>
    </source>
</evidence>
<proteinExistence type="predicted"/>
<evidence type="ECO:0000256" key="2">
    <source>
        <dbReference type="SAM" id="Phobius"/>
    </source>
</evidence>
<protein>
    <submittedName>
        <fullName evidence="3">PepSY domain-containing protein</fullName>
    </submittedName>
</protein>
<dbReference type="AlphaFoldDB" id="A0A4V1RV72"/>
<accession>A0A4V1RV72</accession>
<reference evidence="3 4" key="2">
    <citation type="submission" date="2019-02" db="EMBL/GenBank/DDBJ databases">
        <title>'Lichenibacterium ramalinii' gen. nov. sp. nov., 'Lichenibacterium minor' gen. nov. sp. nov.</title>
        <authorList>
            <person name="Pankratov T."/>
        </authorList>
    </citation>
    <scope>NUCLEOTIDE SEQUENCE [LARGE SCALE GENOMIC DNA]</scope>
    <source>
        <strain evidence="3 4">RmlP026</strain>
    </source>
</reference>
<name>A0A4V1RV72_9HYPH</name>
<dbReference type="RefSeq" id="WP_129223729.1">
    <property type="nucleotide sequence ID" value="NZ_QYBB01000002.1"/>
</dbReference>